<dbReference type="GO" id="GO:0004789">
    <property type="term" value="F:thiamine-phosphate diphosphorylase activity"/>
    <property type="evidence" value="ECO:0007669"/>
    <property type="project" value="UniProtKB-UniRule"/>
</dbReference>
<comment type="catalytic activity">
    <reaction evidence="6 9 10">
        <text>4-methyl-5-(2-phosphooxyethyl)-thiazole + 4-amino-2-methyl-5-(diphosphooxymethyl)pyrimidine + H(+) = thiamine phosphate + diphosphate</text>
        <dbReference type="Rhea" id="RHEA:22328"/>
        <dbReference type="ChEBI" id="CHEBI:15378"/>
        <dbReference type="ChEBI" id="CHEBI:33019"/>
        <dbReference type="ChEBI" id="CHEBI:37575"/>
        <dbReference type="ChEBI" id="CHEBI:57841"/>
        <dbReference type="ChEBI" id="CHEBI:58296"/>
        <dbReference type="EC" id="2.5.1.3"/>
    </reaction>
</comment>
<feature type="binding site" evidence="9">
    <location>
        <position position="73"/>
    </location>
    <ligand>
        <name>Mg(2+)</name>
        <dbReference type="ChEBI" id="CHEBI:18420"/>
    </ligand>
</feature>
<feature type="binding site" evidence="9">
    <location>
        <begin position="187"/>
        <end position="188"/>
    </location>
    <ligand>
        <name>2-[(2R,5Z)-2-carboxy-4-methylthiazol-5(2H)-ylidene]ethyl phosphate</name>
        <dbReference type="ChEBI" id="CHEBI:62899"/>
    </ligand>
</feature>
<protein>
    <recommendedName>
        <fullName evidence="9">Thiamine-phosphate synthase</fullName>
        <shortName evidence="9">TP synthase</shortName>
        <shortName evidence="9">TPS</shortName>
        <ecNumber evidence="9">2.5.1.3</ecNumber>
    </recommendedName>
    <alternativeName>
        <fullName evidence="9">Thiamine-phosphate pyrophosphorylase</fullName>
        <shortName evidence="9">TMP pyrophosphorylase</shortName>
        <shortName evidence="9">TMP-PPase</shortName>
    </alternativeName>
</protein>
<organism evidence="13 14">
    <name type="scientific">Holtiella tumoricola</name>
    <dbReference type="NCBI Taxonomy" id="3018743"/>
    <lineage>
        <taxon>Bacteria</taxon>
        <taxon>Bacillati</taxon>
        <taxon>Bacillota</taxon>
        <taxon>Clostridia</taxon>
        <taxon>Lachnospirales</taxon>
        <taxon>Cellulosilyticaceae</taxon>
        <taxon>Holtiella</taxon>
    </lineage>
</organism>
<proteinExistence type="inferred from homology"/>
<keyword evidence="3 9" id="KW-0479">Metal-binding</keyword>
<dbReference type="Proteomes" id="UP001169242">
    <property type="component" value="Unassembled WGS sequence"/>
</dbReference>
<feature type="binding site" evidence="9">
    <location>
        <position position="140"/>
    </location>
    <ligand>
        <name>4-amino-2-methyl-5-(diphosphooxymethyl)pyrimidine</name>
        <dbReference type="ChEBI" id="CHEBI:57841"/>
    </ligand>
</feature>
<dbReference type="Pfam" id="PF02581">
    <property type="entry name" value="TMP-TENI"/>
    <property type="match status" value="1"/>
</dbReference>
<evidence type="ECO:0000256" key="11">
    <source>
        <dbReference type="RuleBase" id="RU004253"/>
    </source>
</evidence>
<dbReference type="InterPro" id="IPR013785">
    <property type="entry name" value="Aldolase_TIM"/>
</dbReference>
<evidence type="ECO:0000256" key="2">
    <source>
        <dbReference type="ARBA" id="ARBA00022679"/>
    </source>
</evidence>
<dbReference type="PANTHER" id="PTHR20857:SF15">
    <property type="entry name" value="THIAMINE-PHOSPHATE SYNTHASE"/>
    <property type="match status" value="1"/>
</dbReference>
<keyword evidence="5 9" id="KW-0784">Thiamine biosynthesis</keyword>
<evidence type="ECO:0000313" key="14">
    <source>
        <dbReference type="Proteomes" id="UP001169242"/>
    </source>
</evidence>
<keyword evidence="2 9" id="KW-0808">Transferase</keyword>
<comment type="catalytic activity">
    <reaction evidence="7 9 10">
        <text>2-(2-carboxy-4-methylthiazol-5-yl)ethyl phosphate + 4-amino-2-methyl-5-(diphosphooxymethyl)pyrimidine + 2 H(+) = thiamine phosphate + CO2 + diphosphate</text>
        <dbReference type="Rhea" id="RHEA:47848"/>
        <dbReference type="ChEBI" id="CHEBI:15378"/>
        <dbReference type="ChEBI" id="CHEBI:16526"/>
        <dbReference type="ChEBI" id="CHEBI:33019"/>
        <dbReference type="ChEBI" id="CHEBI:37575"/>
        <dbReference type="ChEBI" id="CHEBI:57841"/>
        <dbReference type="ChEBI" id="CHEBI:62890"/>
        <dbReference type="EC" id="2.5.1.3"/>
    </reaction>
</comment>
<accession>A0AA42J1N0</accession>
<keyword evidence="14" id="KW-1185">Reference proteome</keyword>
<dbReference type="SUPFAM" id="SSF51391">
    <property type="entry name" value="Thiamin phosphate synthase"/>
    <property type="match status" value="1"/>
</dbReference>
<comment type="function">
    <text evidence="9">Condenses 4-methyl-5-(beta-hydroxyethyl)thiazole monophosphate (THZ-P) and 2-methyl-4-amino-5-hydroxymethyl pyrimidine pyrophosphate (HMP-PP) to form thiamine monophosphate (TMP).</text>
</comment>
<dbReference type="Gene3D" id="3.20.20.70">
    <property type="entry name" value="Aldolase class I"/>
    <property type="match status" value="1"/>
</dbReference>
<evidence type="ECO:0000256" key="9">
    <source>
        <dbReference type="HAMAP-Rule" id="MF_00097"/>
    </source>
</evidence>
<dbReference type="InterPro" id="IPR022998">
    <property type="entry name" value="ThiamineP_synth_TenI"/>
</dbReference>
<evidence type="ECO:0000256" key="3">
    <source>
        <dbReference type="ARBA" id="ARBA00022723"/>
    </source>
</evidence>
<dbReference type="GO" id="GO:0009229">
    <property type="term" value="P:thiamine diphosphate biosynthetic process"/>
    <property type="evidence" value="ECO:0007669"/>
    <property type="project" value="UniProtKB-UniRule"/>
</dbReference>
<dbReference type="FunFam" id="3.20.20.70:FF:000096">
    <property type="entry name" value="Thiamine-phosphate synthase"/>
    <property type="match status" value="1"/>
</dbReference>
<dbReference type="NCBIfam" id="TIGR00693">
    <property type="entry name" value="thiE"/>
    <property type="match status" value="1"/>
</dbReference>
<comment type="caution">
    <text evidence="13">The sequence shown here is derived from an EMBL/GenBank/DDBJ whole genome shotgun (WGS) entry which is preliminary data.</text>
</comment>
<dbReference type="GO" id="GO:0000287">
    <property type="term" value="F:magnesium ion binding"/>
    <property type="evidence" value="ECO:0007669"/>
    <property type="project" value="UniProtKB-UniRule"/>
</dbReference>
<feature type="binding site" evidence="9">
    <location>
        <position position="72"/>
    </location>
    <ligand>
        <name>4-amino-2-methyl-5-(diphosphooxymethyl)pyrimidine</name>
        <dbReference type="ChEBI" id="CHEBI:57841"/>
    </ligand>
</feature>
<evidence type="ECO:0000256" key="4">
    <source>
        <dbReference type="ARBA" id="ARBA00022842"/>
    </source>
</evidence>
<dbReference type="CDD" id="cd00564">
    <property type="entry name" value="TMP_TenI"/>
    <property type="match status" value="1"/>
</dbReference>
<feature type="binding site" evidence="9">
    <location>
        <begin position="137"/>
        <end position="139"/>
    </location>
    <ligand>
        <name>2-[(2R,5Z)-2-carboxy-4-methylthiazol-5(2H)-ylidene]ethyl phosphate</name>
        <dbReference type="ChEBI" id="CHEBI:62899"/>
    </ligand>
</feature>
<name>A0AA42J1N0_9FIRM</name>
<feature type="domain" description="Thiamine phosphate synthase/TenI" evidence="12">
    <location>
        <begin position="10"/>
        <end position="190"/>
    </location>
</feature>
<evidence type="ECO:0000256" key="1">
    <source>
        <dbReference type="ARBA" id="ARBA00005165"/>
    </source>
</evidence>
<evidence type="ECO:0000256" key="5">
    <source>
        <dbReference type="ARBA" id="ARBA00022977"/>
    </source>
</evidence>
<keyword evidence="4 9" id="KW-0460">Magnesium</keyword>
<dbReference type="GO" id="GO:0009228">
    <property type="term" value="P:thiamine biosynthetic process"/>
    <property type="evidence" value="ECO:0007669"/>
    <property type="project" value="UniProtKB-KW"/>
</dbReference>
<comment type="catalytic activity">
    <reaction evidence="8 9 10">
        <text>2-[(2R,5Z)-2-carboxy-4-methylthiazol-5(2H)-ylidene]ethyl phosphate + 4-amino-2-methyl-5-(diphosphooxymethyl)pyrimidine + 2 H(+) = thiamine phosphate + CO2 + diphosphate</text>
        <dbReference type="Rhea" id="RHEA:47844"/>
        <dbReference type="ChEBI" id="CHEBI:15378"/>
        <dbReference type="ChEBI" id="CHEBI:16526"/>
        <dbReference type="ChEBI" id="CHEBI:33019"/>
        <dbReference type="ChEBI" id="CHEBI:37575"/>
        <dbReference type="ChEBI" id="CHEBI:57841"/>
        <dbReference type="ChEBI" id="CHEBI:62899"/>
        <dbReference type="EC" id="2.5.1.3"/>
    </reaction>
</comment>
<comment type="pathway">
    <text evidence="1 9 11">Cofactor biosynthesis; thiamine diphosphate biosynthesis; thiamine phosphate from 4-amino-2-methyl-5-diphosphomethylpyrimidine and 4-methyl-5-(2-phosphoethyl)-thiazole: step 1/1.</text>
</comment>
<evidence type="ECO:0000259" key="12">
    <source>
        <dbReference type="Pfam" id="PF02581"/>
    </source>
</evidence>
<dbReference type="AlphaFoldDB" id="A0AA42J1N0"/>
<dbReference type="EMBL" id="JAQIFT010000053">
    <property type="protein sequence ID" value="MDA3732694.1"/>
    <property type="molecule type" value="Genomic_DNA"/>
</dbReference>
<evidence type="ECO:0000313" key="13">
    <source>
        <dbReference type="EMBL" id="MDA3732694.1"/>
    </source>
</evidence>
<evidence type="ECO:0000256" key="10">
    <source>
        <dbReference type="RuleBase" id="RU003826"/>
    </source>
</evidence>
<evidence type="ECO:0000256" key="6">
    <source>
        <dbReference type="ARBA" id="ARBA00047334"/>
    </source>
</evidence>
<feature type="binding site" evidence="9">
    <location>
        <position position="111"/>
    </location>
    <ligand>
        <name>4-amino-2-methyl-5-(diphosphooxymethyl)pyrimidine</name>
        <dbReference type="ChEBI" id="CHEBI:57841"/>
    </ligand>
</feature>
<evidence type="ECO:0000256" key="7">
    <source>
        <dbReference type="ARBA" id="ARBA00047851"/>
    </source>
</evidence>
<feature type="binding site" evidence="9">
    <location>
        <begin position="40"/>
        <end position="44"/>
    </location>
    <ligand>
        <name>4-amino-2-methyl-5-(diphosphooxymethyl)pyrimidine</name>
        <dbReference type="ChEBI" id="CHEBI:57841"/>
    </ligand>
</feature>
<sequence>MKFTPKCLTLYTVTDRSWLNGQTLLSQVEQALKGGVTMVQLREKTLSQDAFLAEARLMRKLTRKYNVPLIINDNIEVALLSEADGIHIGQKDCSIQEARKYLGIDKIIGVTAKTPKQARLATEAGATYLGSGAVFGSGTKLDATPLSYKALQEICHSTSLPVVAIGGITEENILKLKGSDIAGAAVVSGLFKQPDIYQSARHLKKLIEKEILR</sequence>
<evidence type="ECO:0000256" key="8">
    <source>
        <dbReference type="ARBA" id="ARBA00047883"/>
    </source>
</evidence>
<gene>
    <name evidence="9 13" type="primary">thiE</name>
    <name evidence="13" type="ORF">PBV87_14470</name>
</gene>
<feature type="binding site" evidence="9">
    <location>
        <position position="92"/>
    </location>
    <ligand>
        <name>Mg(2+)</name>
        <dbReference type="ChEBI" id="CHEBI:18420"/>
    </ligand>
</feature>
<comment type="similarity">
    <text evidence="9 10">Belongs to the thiamine-phosphate synthase family.</text>
</comment>
<dbReference type="GO" id="GO:0005737">
    <property type="term" value="C:cytoplasm"/>
    <property type="evidence" value="ECO:0007669"/>
    <property type="project" value="TreeGrafter"/>
</dbReference>
<reference evidence="13" key="1">
    <citation type="journal article" date="2023" name="Int. J. Syst. Evol. Microbiol.">
        <title>&lt;i&gt;Holtiella tumoricola&lt;/i&gt; gen. nov. sp. nov., isolated from a human clinical sample.</title>
        <authorList>
            <person name="Allen-Vercoe E."/>
            <person name="Daigneault M.C."/>
            <person name="Vancuren S.J."/>
            <person name="Cochrane K."/>
            <person name="O'Neal L.L."/>
            <person name="Sankaranarayanan K."/>
            <person name="Lawson P.A."/>
        </authorList>
    </citation>
    <scope>NUCLEOTIDE SEQUENCE</scope>
    <source>
        <strain evidence="13">CC70A</strain>
    </source>
</reference>
<dbReference type="HAMAP" id="MF_00097">
    <property type="entry name" value="TMP_synthase"/>
    <property type="match status" value="1"/>
</dbReference>
<dbReference type="InterPro" id="IPR036206">
    <property type="entry name" value="ThiamineP_synth_sf"/>
</dbReference>
<comment type="cofactor">
    <cofactor evidence="9">
        <name>Mg(2+)</name>
        <dbReference type="ChEBI" id="CHEBI:18420"/>
    </cofactor>
    <text evidence="9">Binds 1 Mg(2+) ion per subunit.</text>
</comment>
<dbReference type="PANTHER" id="PTHR20857">
    <property type="entry name" value="THIAMINE-PHOSPHATE PYROPHOSPHORYLASE"/>
    <property type="match status" value="1"/>
</dbReference>
<dbReference type="RefSeq" id="WP_271012728.1">
    <property type="nucleotide sequence ID" value="NZ_JAQIFT010000053.1"/>
</dbReference>
<dbReference type="EC" id="2.5.1.3" evidence="9"/>
<dbReference type="InterPro" id="IPR034291">
    <property type="entry name" value="TMP_synthase"/>
</dbReference>
<feature type="binding site" evidence="9">
    <location>
        <position position="167"/>
    </location>
    <ligand>
        <name>2-[(2R,5Z)-2-carboxy-4-methylthiazol-5(2H)-ylidene]ethyl phosphate</name>
        <dbReference type="ChEBI" id="CHEBI:62899"/>
    </ligand>
</feature>